<proteinExistence type="inferred from homology"/>
<dbReference type="SUPFAM" id="SSF53756">
    <property type="entry name" value="UDP-Glycosyltransferase/glycogen phosphorylase"/>
    <property type="match status" value="1"/>
</dbReference>
<keyword evidence="3" id="KW-0808">Transferase</keyword>
<gene>
    <name evidence="5" type="ORF">KS407_03620</name>
</gene>
<keyword evidence="6" id="KW-1185">Reference proteome</keyword>
<dbReference type="Gene3D" id="3.40.50.2000">
    <property type="entry name" value="Glycogen Phosphorylase B"/>
    <property type="match status" value="1"/>
</dbReference>
<dbReference type="Proteomes" id="UP000790580">
    <property type="component" value="Unassembled WGS sequence"/>
</dbReference>
<dbReference type="PANTHER" id="PTHR43025">
    <property type="entry name" value="MONOGALACTOSYLDIACYLGLYCEROL SYNTHASE"/>
    <property type="match status" value="1"/>
</dbReference>
<evidence type="ECO:0000256" key="3">
    <source>
        <dbReference type="ARBA" id="ARBA00022679"/>
    </source>
</evidence>
<dbReference type="EMBL" id="JAHQCR010000017">
    <property type="protein sequence ID" value="MBU9720532.1"/>
    <property type="molecule type" value="Genomic_DNA"/>
</dbReference>
<dbReference type="RefSeq" id="WP_088075884.1">
    <property type="nucleotide sequence ID" value="NZ_JAHQCR010000017.1"/>
</dbReference>
<organism evidence="5 6">
    <name type="scientific">Evansella alkalicola</name>
    <dbReference type="NCBI Taxonomy" id="745819"/>
    <lineage>
        <taxon>Bacteria</taxon>
        <taxon>Bacillati</taxon>
        <taxon>Bacillota</taxon>
        <taxon>Bacilli</taxon>
        <taxon>Bacillales</taxon>
        <taxon>Bacillaceae</taxon>
        <taxon>Evansella</taxon>
    </lineage>
</organism>
<dbReference type="PANTHER" id="PTHR43025:SF3">
    <property type="entry name" value="MONOGALACTOSYLDIACYLGLYCEROL SYNTHASE 1, CHLOROPLASTIC"/>
    <property type="match status" value="1"/>
</dbReference>
<keyword evidence="2" id="KW-0328">Glycosyltransferase</keyword>
<evidence type="ECO:0000313" key="6">
    <source>
        <dbReference type="Proteomes" id="UP000790580"/>
    </source>
</evidence>
<accession>A0ABS6JQI3</accession>
<dbReference type="InterPro" id="IPR009695">
    <property type="entry name" value="Diacylglyc_glucosyltr_N"/>
</dbReference>
<evidence type="ECO:0000259" key="4">
    <source>
        <dbReference type="Pfam" id="PF06925"/>
    </source>
</evidence>
<evidence type="ECO:0000256" key="1">
    <source>
        <dbReference type="ARBA" id="ARBA00006962"/>
    </source>
</evidence>
<comment type="similarity">
    <text evidence="1">Belongs to the glycosyltransferase 28 family.</text>
</comment>
<dbReference type="Pfam" id="PF06925">
    <property type="entry name" value="MGDG_synth"/>
    <property type="match status" value="1"/>
</dbReference>
<protein>
    <recommendedName>
        <fullName evidence="4">Diacylglycerol glucosyltransferase N-terminal domain-containing protein</fullName>
    </recommendedName>
</protein>
<reference evidence="5 6" key="1">
    <citation type="submission" date="2021-06" db="EMBL/GenBank/DDBJ databases">
        <title>Bacillus sp. RD4P76, an endophyte from a halophyte.</title>
        <authorList>
            <person name="Sun J.-Q."/>
        </authorList>
    </citation>
    <scope>NUCLEOTIDE SEQUENCE [LARGE SCALE GENOMIC DNA]</scope>
    <source>
        <strain evidence="5 6">JCM 17098</strain>
    </source>
</reference>
<evidence type="ECO:0000256" key="2">
    <source>
        <dbReference type="ARBA" id="ARBA00022676"/>
    </source>
</evidence>
<comment type="caution">
    <text evidence="5">The sequence shown here is derived from an EMBL/GenBank/DDBJ whole genome shotgun (WGS) entry which is preliminary data.</text>
</comment>
<sequence>MERIAIFTISIGEGHHQVSIALKEEWERLGYQPTIIDIMSFMEKKTSSGIKKTYYKCIHTLPYIWDLTYRLTDNRVSSYALQPLLALWWKELFEHCKAERYDVMIGTHPLATQLCLYMKKKVLREQNHLKIFSVLTDFNTHSLSISPNLDGTFVAQEKEMDGLKRKYPNCQFFAYGIPTREIWDKRKNDNAQDITRKELSIPDNKPFIVISGGGEGLIREKEVLTLLEKDRLPSFIIWFQGKACQERKRLRLKNGSVVHLLPFSSNYHEYVKSADFFISKPGGVSMAEAILWNIPTGILSPLPGQEKINQAVLKNRDNITVLHKGIKISEIIRGQKEKLQHDSDIFPARKRVVSAMLECCQHSNKTYPKNGSITKQRYPLIKKEWNT</sequence>
<name>A0ABS6JQI3_9BACI</name>
<evidence type="ECO:0000313" key="5">
    <source>
        <dbReference type="EMBL" id="MBU9720532.1"/>
    </source>
</evidence>
<feature type="domain" description="Diacylglycerol glucosyltransferase N-terminal" evidence="4">
    <location>
        <begin position="15"/>
        <end position="178"/>
    </location>
</feature>
<dbReference type="InterPro" id="IPR050519">
    <property type="entry name" value="Glycosyltransf_28_UgtP"/>
</dbReference>